<comment type="similarity">
    <text evidence="3">Belongs to the threonine synthase family.</text>
</comment>
<comment type="cofactor">
    <cofactor evidence="1 12">
        <name>pyridoxal 5'-phosphate</name>
        <dbReference type="ChEBI" id="CHEBI:597326"/>
    </cofactor>
</comment>
<evidence type="ECO:0000256" key="11">
    <source>
        <dbReference type="NCBIfam" id="TIGR00260"/>
    </source>
</evidence>
<dbReference type="InterPro" id="IPR037158">
    <property type="entry name" value="Thr_synth_N_sf"/>
</dbReference>
<feature type="domain" description="Tryptophan synthase beta chain-like PALP" evidence="13">
    <location>
        <begin position="94"/>
        <end position="359"/>
    </location>
</feature>
<dbReference type="InterPro" id="IPR004450">
    <property type="entry name" value="Thr_synthase-like"/>
</dbReference>
<dbReference type="Gene3D" id="3.40.50.1100">
    <property type="match status" value="2"/>
</dbReference>
<evidence type="ECO:0000256" key="6">
    <source>
        <dbReference type="ARBA" id="ARBA00022605"/>
    </source>
</evidence>
<dbReference type="PANTHER" id="PTHR42690:SF1">
    <property type="entry name" value="THREONINE SYNTHASE-LIKE 2"/>
    <property type="match status" value="1"/>
</dbReference>
<dbReference type="InterPro" id="IPR000634">
    <property type="entry name" value="Ser/Thr_deHydtase_PyrdxlP-BS"/>
</dbReference>
<dbReference type="InterPro" id="IPR029144">
    <property type="entry name" value="Thr_synth_N"/>
</dbReference>
<keyword evidence="16" id="KW-1185">Reference proteome</keyword>
<gene>
    <name evidence="15" type="primary">thrC</name>
    <name evidence="15" type="ORF">GCM10007894_05180</name>
</gene>
<evidence type="ECO:0000256" key="8">
    <source>
        <dbReference type="ARBA" id="ARBA00022898"/>
    </source>
</evidence>
<dbReference type="Proteomes" id="UP001157439">
    <property type="component" value="Unassembled WGS sequence"/>
</dbReference>
<evidence type="ECO:0000256" key="2">
    <source>
        <dbReference type="ARBA" id="ARBA00004979"/>
    </source>
</evidence>
<dbReference type="Pfam" id="PF14821">
    <property type="entry name" value="Thr_synth_N"/>
    <property type="match status" value="1"/>
</dbReference>
<evidence type="ECO:0000256" key="9">
    <source>
        <dbReference type="ARBA" id="ARBA00023239"/>
    </source>
</evidence>
<evidence type="ECO:0000256" key="5">
    <source>
        <dbReference type="ARBA" id="ARBA00018679"/>
    </source>
</evidence>
<comment type="catalytic activity">
    <reaction evidence="10">
        <text>O-phospho-L-homoserine + H2O = L-threonine + phosphate</text>
        <dbReference type="Rhea" id="RHEA:10840"/>
        <dbReference type="ChEBI" id="CHEBI:15377"/>
        <dbReference type="ChEBI" id="CHEBI:43474"/>
        <dbReference type="ChEBI" id="CHEBI:57590"/>
        <dbReference type="ChEBI" id="CHEBI:57926"/>
        <dbReference type="EC" id="4.2.3.1"/>
    </reaction>
</comment>
<evidence type="ECO:0000256" key="3">
    <source>
        <dbReference type="ARBA" id="ARBA00005517"/>
    </source>
</evidence>
<dbReference type="RefSeq" id="WP_095500044.1">
    <property type="nucleotide sequence ID" value="NZ_BSPO01000001.1"/>
</dbReference>
<feature type="modified residue" description="N6-(pyridoxal phosphate)lysine" evidence="12">
    <location>
        <position position="105"/>
    </location>
</feature>
<dbReference type="GO" id="GO:0009088">
    <property type="term" value="P:threonine biosynthetic process"/>
    <property type="evidence" value="ECO:0007669"/>
    <property type="project" value="UniProtKB-UniRule"/>
</dbReference>
<dbReference type="InterPro" id="IPR001926">
    <property type="entry name" value="TrpB-like_PALP"/>
</dbReference>
<organism evidence="15 16">
    <name type="scientific">Paraferrimonas haliotis</name>
    <dbReference type="NCBI Taxonomy" id="2013866"/>
    <lineage>
        <taxon>Bacteria</taxon>
        <taxon>Pseudomonadati</taxon>
        <taxon>Pseudomonadota</taxon>
        <taxon>Gammaproteobacteria</taxon>
        <taxon>Alteromonadales</taxon>
        <taxon>Ferrimonadaceae</taxon>
        <taxon>Paraferrimonas</taxon>
    </lineage>
</organism>
<protein>
    <recommendedName>
        <fullName evidence="5 11">Threonine synthase</fullName>
        <ecNumber evidence="4 11">4.2.3.1</ecNumber>
    </recommendedName>
</protein>
<evidence type="ECO:0000313" key="15">
    <source>
        <dbReference type="EMBL" id="GLS82541.1"/>
    </source>
</evidence>
<dbReference type="PANTHER" id="PTHR42690">
    <property type="entry name" value="THREONINE SYNTHASE FAMILY MEMBER"/>
    <property type="match status" value="1"/>
</dbReference>
<reference evidence="15 16" key="1">
    <citation type="journal article" date="2014" name="Int. J. Syst. Evol. Microbiol.">
        <title>Complete genome sequence of Corynebacterium casei LMG S-19264T (=DSM 44701T), isolated from a smear-ripened cheese.</title>
        <authorList>
            <consortium name="US DOE Joint Genome Institute (JGI-PGF)"/>
            <person name="Walter F."/>
            <person name="Albersmeier A."/>
            <person name="Kalinowski J."/>
            <person name="Ruckert C."/>
        </authorList>
    </citation>
    <scope>NUCLEOTIDE SEQUENCE [LARGE SCALE GENOMIC DNA]</scope>
    <source>
        <strain evidence="15 16">NBRC 112785</strain>
    </source>
</reference>
<evidence type="ECO:0000256" key="10">
    <source>
        <dbReference type="ARBA" id="ARBA00049144"/>
    </source>
</evidence>
<evidence type="ECO:0000256" key="12">
    <source>
        <dbReference type="PIRSR" id="PIRSR604450-51"/>
    </source>
</evidence>
<evidence type="ECO:0000259" key="14">
    <source>
        <dbReference type="Pfam" id="PF14821"/>
    </source>
</evidence>
<keyword evidence="7" id="KW-0791">Threonine biosynthesis</keyword>
<dbReference type="InterPro" id="IPR051166">
    <property type="entry name" value="Threonine_Synthase"/>
</dbReference>
<dbReference type="Gene3D" id="3.90.1380.10">
    <property type="entry name" value="Threonine synthase, N-terminal domain"/>
    <property type="match status" value="1"/>
</dbReference>
<dbReference type="GO" id="GO:0004795">
    <property type="term" value="F:threonine synthase activity"/>
    <property type="evidence" value="ECO:0007669"/>
    <property type="project" value="UniProtKB-UniRule"/>
</dbReference>
<dbReference type="InterPro" id="IPR036052">
    <property type="entry name" value="TrpB-like_PALP_sf"/>
</dbReference>
<dbReference type="EC" id="4.2.3.1" evidence="4 11"/>
<dbReference type="GO" id="GO:0030170">
    <property type="term" value="F:pyridoxal phosphate binding"/>
    <property type="evidence" value="ECO:0007669"/>
    <property type="project" value="InterPro"/>
</dbReference>
<dbReference type="SUPFAM" id="SSF53686">
    <property type="entry name" value="Tryptophan synthase beta subunit-like PLP-dependent enzymes"/>
    <property type="match status" value="1"/>
</dbReference>
<evidence type="ECO:0000256" key="7">
    <source>
        <dbReference type="ARBA" id="ARBA00022697"/>
    </source>
</evidence>
<evidence type="ECO:0000313" key="16">
    <source>
        <dbReference type="Proteomes" id="UP001157439"/>
    </source>
</evidence>
<keyword evidence="9" id="KW-0456">Lyase</keyword>
<proteinExistence type="inferred from homology"/>
<keyword evidence="8 12" id="KW-0663">Pyridoxal phosphate</keyword>
<name>A0AA37TVD9_9GAMM</name>
<sequence length="428" mass="47167">MELFNLKHPQQKVNFQQALTQGLGKDRGLFFPTKVPTLSDIEELLTLPFVERSQQILGAWLAEEIGQTRVDSIVENAFNFELPLQAVTEQTFCLELFHGPTLAFKDFGARFMAQCLSQLNPNRKITILTATSGDTGAAVADAFYGLDNVQVVILYPKGRISELQEKMFCTLGGNIATVAIDGDFDQCQALVKLAFEDQELKQALSLNSANSINISRLLAQICYYFEGVALLNQGLEREIVISVPSGNFGNITAGLLGKAMGLPVERFVAATNINDTVPRYWNNGHWQVNATQATASNAMDVSDPSNWPRAQYLMEHYLSRQCLQAISVDEAATLNRLKTMHQQGYVSEPHAAVAAQALEQGLAPHQLGIFLGTAHPSKFKQSVEQSLAIELALPKELAAVVNKPLLSHNLAADYQELRHYLFDSLLSD</sequence>
<comment type="caution">
    <text evidence="15">The sequence shown here is derived from an EMBL/GenBank/DDBJ whole genome shotgun (WGS) entry which is preliminary data.</text>
</comment>
<dbReference type="AlphaFoldDB" id="A0AA37TVD9"/>
<keyword evidence="6" id="KW-0028">Amino-acid biosynthesis</keyword>
<dbReference type="Pfam" id="PF00291">
    <property type="entry name" value="PALP"/>
    <property type="match status" value="1"/>
</dbReference>
<comment type="pathway">
    <text evidence="2">Amino-acid biosynthesis; L-threonine biosynthesis; L-threonine from L-aspartate: step 5/5.</text>
</comment>
<dbReference type="FunFam" id="3.40.50.1100:FF:000022">
    <property type="entry name" value="Threonine synthase"/>
    <property type="match status" value="1"/>
</dbReference>
<accession>A0AA37TVD9</accession>
<dbReference type="EMBL" id="BSPO01000001">
    <property type="protein sequence ID" value="GLS82541.1"/>
    <property type="molecule type" value="Genomic_DNA"/>
</dbReference>
<evidence type="ECO:0000259" key="13">
    <source>
        <dbReference type="Pfam" id="PF00291"/>
    </source>
</evidence>
<evidence type="ECO:0000256" key="4">
    <source>
        <dbReference type="ARBA" id="ARBA00013028"/>
    </source>
</evidence>
<feature type="domain" description="Threonine synthase N-terminal" evidence="14">
    <location>
        <begin position="10"/>
        <end position="78"/>
    </location>
</feature>
<dbReference type="NCBIfam" id="TIGR00260">
    <property type="entry name" value="thrC"/>
    <property type="match status" value="1"/>
</dbReference>
<evidence type="ECO:0000256" key="1">
    <source>
        <dbReference type="ARBA" id="ARBA00001933"/>
    </source>
</evidence>
<dbReference type="PROSITE" id="PS00165">
    <property type="entry name" value="DEHYDRATASE_SER_THR"/>
    <property type="match status" value="1"/>
</dbReference>